<gene>
    <name evidence="1" type="ORF">CDQ92_19790</name>
</gene>
<reference evidence="1 2" key="1">
    <citation type="journal article" date="2010" name="Int. J. Syst. Evol. Microbiol.">
        <title>Sphingopyxis bauzanensis sp. nov., a psychrophilic bacterium isolated from soil.</title>
        <authorList>
            <person name="Zhang D.C."/>
            <person name="Liu H.C."/>
            <person name="Xin Y.H."/>
            <person name="Zhou Y.G."/>
            <person name="Schinner F."/>
            <person name="Margesin R."/>
        </authorList>
    </citation>
    <scope>NUCLEOTIDE SEQUENCE [LARGE SCALE GENOMIC DNA]</scope>
    <source>
        <strain evidence="1 2">DSM 22271</strain>
    </source>
</reference>
<evidence type="ECO:0000313" key="1">
    <source>
        <dbReference type="EMBL" id="OWQ92731.1"/>
    </source>
</evidence>
<protein>
    <submittedName>
        <fullName evidence="1">Uncharacterized protein</fullName>
    </submittedName>
</protein>
<comment type="caution">
    <text evidence="1">The sequence shown here is derived from an EMBL/GenBank/DDBJ whole genome shotgun (WGS) entry which is preliminary data.</text>
</comment>
<dbReference type="RefSeq" id="WP_088443989.1">
    <property type="nucleotide sequence ID" value="NZ_BMMC01000019.1"/>
</dbReference>
<organism evidence="1 2">
    <name type="scientific">Sphingopyxis bauzanensis</name>
    <dbReference type="NCBI Taxonomy" id="651663"/>
    <lineage>
        <taxon>Bacteria</taxon>
        <taxon>Pseudomonadati</taxon>
        <taxon>Pseudomonadota</taxon>
        <taxon>Alphaproteobacteria</taxon>
        <taxon>Sphingomonadales</taxon>
        <taxon>Sphingomonadaceae</taxon>
        <taxon>Sphingopyxis</taxon>
    </lineage>
</organism>
<keyword evidence="2" id="KW-1185">Reference proteome</keyword>
<dbReference type="Proteomes" id="UP000197361">
    <property type="component" value="Unassembled WGS sequence"/>
</dbReference>
<dbReference type="EMBL" id="NISK01000007">
    <property type="protein sequence ID" value="OWQ92731.1"/>
    <property type="molecule type" value="Genomic_DNA"/>
</dbReference>
<dbReference type="AlphaFoldDB" id="A0A246JJE8"/>
<sequence>MADTIHRQQADIPNLRRSRLRRTAAVLSPLHQVASTDDYRIANMATQSPTCLLRCQQNSPIEPTIVRL</sequence>
<proteinExistence type="predicted"/>
<name>A0A246JJE8_9SPHN</name>
<evidence type="ECO:0000313" key="2">
    <source>
        <dbReference type="Proteomes" id="UP000197361"/>
    </source>
</evidence>
<accession>A0A246JJE8</accession>